<dbReference type="Proteomes" id="UP000242287">
    <property type="component" value="Unassembled WGS sequence"/>
</dbReference>
<accession>A0A2A9NPT5</accession>
<sequence length="451" mass="48866">MLLDEGCRGYKTQAMLELNGLVVSPFYKMKTVLRVLVFLAALATPTLSATTTKPREEVSFYRGSGKAVGAAYFLSNELDTNYIIALDIEKNGTLTLRKAYYTGGAGAHGISIVGPDPIFSQGSIISSYKNNLLMTVNAGSATVTTFRIDPTDPINLKRLGKPVPSGGDFPAALTMNKDGNIACILNGGKINGVSCFKVDAKKGLPSKPFVTRLMNINQTTPATGPRGSVGDIEYNEDESKLMVVVKGFPDTPDAPASPGSLWTWDVNKDWTLSEKAQVIPAGQFPWSITNIPGKNAFISADAGTGFDIFTLEDCRRNTTIKQYPIPKEQATCWTGRSEVTGNYYTTDLLTPQVTEIHVDDNLNATIVRIYPQEENDGTIEFDIATIDQKDYMYVLAANVTAVEVLALNTPGQAERIQKLFLGPDVRAKGLGLNGDNVTGMKAYIKNATQHH</sequence>
<organism evidence="1 2">
    <name type="scientific">Amanita thiersii Skay4041</name>
    <dbReference type="NCBI Taxonomy" id="703135"/>
    <lineage>
        <taxon>Eukaryota</taxon>
        <taxon>Fungi</taxon>
        <taxon>Dikarya</taxon>
        <taxon>Basidiomycota</taxon>
        <taxon>Agaricomycotina</taxon>
        <taxon>Agaricomycetes</taxon>
        <taxon>Agaricomycetidae</taxon>
        <taxon>Agaricales</taxon>
        <taxon>Pluteineae</taxon>
        <taxon>Amanitaceae</taxon>
        <taxon>Amanita</taxon>
    </lineage>
</organism>
<evidence type="ECO:0008006" key="3">
    <source>
        <dbReference type="Google" id="ProtNLM"/>
    </source>
</evidence>
<reference evidence="1 2" key="1">
    <citation type="submission" date="2014-02" db="EMBL/GenBank/DDBJ databases">
        <title>Transposable element dynamics among asymbiotic and ectomycorrhizal Amanita fungi.</title>
        <authorList>
            <consortium name="DOE Joint Genome Institute"/>
            <person name="Hess J."/>
            <person name="Skrede I."/>
            <person name="Wolfe B."/>
            <person name="LaButti K."/>
            <person name="Ohm R.A."/>
            <person name="Grigoriev I.V."/>
            <person name="Pringle A."/>
        </authorList>
    </citation>
    <scope>NUCLEOTIDE SEQUENCE [LARGE SCALE GENOMIC DNA]</scope>
    <source>
        <strain evidence="1 2">SKay4041</strain>
    </source>
</reference>
<gene>
    <name evidence="1" type="ORF">AMATHDRAFT_1721</name>
</gene>
<evidence type="ECO:0000313" key="2">
    <source>
        <dbReference type="Proteomes" id="UP000242287"/>
    </source>
</evidence>
<dbReference type="SUPFAM" id="SSF101908">
    <property type="entry name" value="Putative isomerase YbhE"/>
    <property type="match status" value="1"/>
</dbReference>
<proteinExistence type="predicted"/>
<dbReference type="AlphaFoldDB" id="A0A2A9NPT5"/>
<dbReference type="STRING" id="703135.A0A2A9NPT5"/>
<keyword evidence="2" id="KW-1185">Reference proteome</keyword>
<dbReference type="OrthoDB" id="10006285at2759"/>
<dbReference type="InterPro" id="IPR015943">
    <property type="entry name" value="WD40/YVTN_repeat-like_dom_sf"/>
</dbReference>
<evidence type="ECO:0000313" key="1">
    <source>
        <dbReference type="EMBL" id="PFH52995.1"/>
    </source>
</evidence>
<protein>
    <recommendedName>
        <fullName evidence="3">Phytase-like domain-containing protein</fullName>
    </recommendedName>
</protein>
<dbReference type="Gene3D" id="2.130.10.10">
    <property type="entry name" value="YVTN repeat-like/Quinoprotein amine dehydrogenase"/>
    <property type="match status" value="1"/>
</dbReference>
<name>A0A2A9NPT5_9AGAR</name>
<dbReference type="EMBL" id="KZ301976">
    <property type="protein sequence ID" value="PFH52995.1"/>
    <property type="molecule type" value="Genomic_DNA"/>
</dbReference>